<proteinExistence type="predicted"/>
<dbReference type="AlphaFoldDB" id="A0ABD3EPN3"/>
<dbReference type="EMBL" id="JBIMZQ010000094">
    <property type="protein sequence ID" value="KAL3656189.1"/>
    <property type="molecule type" value="Genomic_DNA"/>
</dbReference>
<keyword evidence="2" id="KW-1185">Reference proteome</keyword>
<gene>
    <name evidence="1" type="ORF">V7S43_018976</name>
</gene>
<sequence length="106" mass="12444">MEAAQHADLTPKAAGQWYAYARDVCTAEMLRRDMQPCLRNRRKPSMKKKQKYNHGKKHPDYWFFGGVNRTTKKGFATVVYDDRTKPTLSRRIKKYIKPGPVEVLRD</sequence>
<protein>
    <recommendedName>
        <fullName evidence="3">PiggyBac transposable element-derived protein domain-containing protein</fullName>
    </recommendedName>
</protein>
<evidence type="ECO:0000313" key="1">
    <source>
        <dbReference type="EMBL" id="KAL3656189.1"/>
    </source>
</evidence>
<reference evidence="1 2" key="1">
    <citation type="submission" date="2024-09" db="EMBL/GenBank/DDBJ databases">
        <title>Genome sequencing and assembly of Phytophthora oleae, isolate VK10A, causative agent of rot of olive drupes.</title>
        <authorList>
            <person name="Conti Taguali S."/>
            <person name="Riolo M."/>
            <person name="La Spada F."/>
            <person name="Cacciola S.O."/>
            <person name="Dionisio G."/>
        </authorList>
    </citation>
    <scope>NUCLEOTIDE SEQUENCE [LARGE SCALE GENOMIC DNA]</scope>
    <source>
        <strain evidence="1 2">VK10A</strain>
    </source>
</reference>
<comment type="caution">
    <text evidence="1">The sequence shown here is derived from an EMBL/GenBank/DDBJ whole genome shotgun (WGS) entry which is preliminary data.</text>
</comment>
<organism evidence="1 2">
    <name type="scientific">Phytophthora oleae</name>
    <dbReference type="NCBI Taxonomy" id="2107226"/>
    <lineage>
        <taxon>Eukaryota</taxon>
        <taxon>Sar</taxon>
        <taxon>Stramenopiles</taxon>
        <taxon>Oomycota</taxon>
        <taxon>Peronosporomycetes</taxon>
        <taxon>Peronosporales</taxon>
        <taxon>Peronosporaceae</taxon>
        <taxon>Phytophthora</taxon>
    </lineage>
</organism>
<accession>A0ABD3EPN3</accession>
<evidence type="ECO:0000313" key="2">
    <source>
        <dbReference type="Proteomes" id="UP001632037"/>
    </source>
</evidence>
<evidence type="ECO:0008006" key="3">
    <source>
        <dbReference type="Google" id="ProtNLM"/>
    </source>
</evidence>
<name>A0ABD3EPN3_9STRA</name>
<dbReference type="Proteomes" id="UP001632037">
    <property type="component" value="Unassembled WGS sequence"/>
</dbReference>